<feature type="transmembrane region" description="Helical" evidence="1">
    <location>
        <begin position="134"/>
        <end position="152"/>
    </location>
</feature>
<dbReference type="EMBL" id="VIGD01000005">
    <property type="protein sequence ID" value="TQE91467.1"/>
    <property type="molecule type" value="Genomic_DNA"/>
</dbReference>
<organism evidence="2 3">
    <name type="scientific">Ureibacillus terrenus</name>
    <dbReference type="NCBI Taxonomy" id="118246"/>
    <lineage>
        <taxon>Bacteria</taxon>
        <taxon>Bacillati</taxon>
        <taxon>Bacillota</taxon>
        <taxon>Bacilli</taxon>
        <taxon>Bacillales</taxon>
        <taxon>Caryophanaceae</taxon>
        <taxon>Ureibacillus</taxon>
    </lineage>
</organism>
<name>A0A540V3Z0_9BACL</name>
<keyword evidence="1" id="KW-0812">Transmembrane</keyword>
<gene>
    <name evidence="2" type="ORF">FKZ59_05685</name>
</gene>
<keyword evidence="1" id="KW-0472">Membrane</keyword>
<dbReference type="Proteomes" id="UP000315753">
    <property type="component" value="Unassembled WGS sequence"/>
</dbReference>
<feature type="transmembrane region" description="Helical" evidence="1">
    <location>
        <begin position="80"/>
        <end position="99"/>
    </location>
</feature>
<evidence type="ECO:0000256" key="1">
    <source>
        <dbReference type="SAM" id="Phobius"/>
    </source>
</evidence>
<keyword evidence="3" id="KW-1185">Reference proteome</keyword>
<sequence length="175" mass="21105">MEESAKDILKDYYKLNQIYFFRWISQEIQGIEMWKFLYEIFGIEELYQSVVHDMQELNQRLIEKHTKKQEQEQQVQSKEIRTLTILAAFTGFLGINLIVPNFENDLSGIVNRLLSNKFWDFSDYKNDIRTVTSYTFYSISIIIIFYITFFFARKLVKWIVNKYKSIFNKNRGANK</sequence>
<keyword evidence="1" id="KW-1133">Transmembrane helix</keyword>
<proteinExistence type="predicted"/>
<dbReference type="AlphaFoldDB" id="A0A540V3Z0"/>
<evidence type="ECO:0000313" key="3">
    <source>
        <dbReference type="Proteomes" id="UP000315753"/>
    </source>
</evidence>
<protein>
    <submittedName>
        <fullName evidence="2">Uncharacterized protein</fullName>
    </submittedName>
</protein>
<comment type="caution">
    <text evidence="2">The sequence shown here is derived from an EMBL/GenBank/DDBJ whole genome shotgun (WGS) entry which is preliminary data.</text>
</comment>
<evidence type="ECO:0000313" key="2">
    <source>
        <dbReference type="EMBL" id="TQE91467.1"/>
    </source>
</evidence>
<accession>A0A540V3Z0</accession>
<dbReference type="RefSeq" id="WP_181733191.1">
    <property type="nucleotide sequence ID" value="NZ_VIGD01000005.1"/>
</dbReference>
<reference evidence="2 3" key="1">
    <citation type="submission" date="2019-06" db="EMBL/GenBank/DDBJ databases">
        <title>Genome sequence of Ureibacillus terrenus.</title>
        <authorList>
            <person name="Maclea K.S."/>
            <person name="Simoes M."/>
        </authorList>
    </citation>
    <scope>NUCLEOTIDE SEQUENCE [LARGE SCALE GENOMIC DNA]</scope>
    <source>
        <strain evidence="2 3">ATCC BAA-384</strain>
    </source>
</reference>